<gene>
    <name evidence="18" type="ORF">ASCRUDRAFT_68901</name>
</gene>
<evidence type="ECO:0000256" key="12">
    <source>
        <dbReference type="PIRSR" id="PIRSR018425-1"/>
    </source>
</evidence>
<dbReference type="Pfam" id="PF04926">
    <property type="entry name" value="PAP_RNA-bind"/>
    <property type="match status" value="1"/>
</dbReference>
<dbReference type="Gene3D" id="1.10.1410.10">
    <property type="match status" value="1"/>
</dbReference>
<keyword evidence="9 13" id="KW-0460">Magnesium</keyword>
<feature type="compositionally biased region" description="Basic residues" evidence="14">
    <location>
        <begin position="633"/>
        <end position="661"/>
    </location>
</feature>
<proteinExistence type="inferred from homology"/>
<dbReference type="PIRSF" id="PIRSF018425">
    <property type="entry name" value="PolyA_polymerase"/>
    <property type="match status" value="1"/>
</dbReference>
<dbReference type="Gene3D" id="3.30.460.10">
    <property type="entry name" value="Beta Polymerase, domain 2"/>
    <property type="match status" value="1"/>
</dbReference>
<keyword evidence="8 11" id="KW-0067">ATP-binding</keyword>
<dbReference type="GO" id="GO:0000287">
    <property type="term" value="F:magnesium ion binding"/>
    <property type="evidence" value="ECO:0007669"/>
    <property type="project" value="EnsemblFungi"/>
</dbReference>
<evidence type="ECO:0000256" key="3">
    <source>
        <dbReference type="ARBA" id="ARBA00010912"/>
    </source>
</evidence>
<feature type="binding site" evidence="12">
    <location>
        <position position="216"/>
    </location>
    <ligand>
        <name>ATP</name>
        <dbReference type="ChEBI" id="CHEBI:30616"/>
    </ligand>
</feature>
<dbReference type="InParanoid" id="A0A1D2VNE9"/>
<dbReference type="GO" id="GO:0033620">
    <property type="term" value="C:Mei2 nuclear dot complex"/>
    <property type="evidence" value="ECO:0007669"/>
    <property type="project" value="EnsemblFungi"/>
</dbReference>
<dbReference type="RefSeq" id="XP_020049437.1">
    <property type="nucleotide sequence ID" value="XM_020191594.1"/>
</dbReference>
<dbReference type="SUPFAM" id="SSF81301">
    <property type="entry name" value="Nucleotidyltransferase"/>
    <property type="match status" value="1"/>
</dbReference>
<comment type="function">
    <text evidence="11">Polymerase that creates the 3'-poly(A) tail of mRNA's.</text>
</comment>
<feature type="binding site" evidence="12">
    <location>
        <position position="155"/>
    </location>
    <ligand>
        <name>ATP</name>
        <dbReference type="ChEBI" id="CHEBI:30616"/>
    </ligand>
</feature>
<evidence type="ECO:0000256" key="7">
    <source>
        <dbReference type="ARBA" id="ARBA00022741"/>
    </source>
</evidence>
<organism evidence="18 19">
    <name type="scientific">Ascoidea rubescens DSM 1968</name>
    <dbReference type="NCBI Taxonomy" id="1344418"/>
    <lineage>
        <taxon>Eukaryota</taxon>
        <taxon>Fungi</taxon>
        <taxon>Dikarya</taxon>
        <taxon>Ascomycota</taxon>
        <taxon>Saccharomycotina</taxon>
        <taxon>Saccharomycetes</taxon>
        <taxon>Ascoideaceae</taxon>
        <taxon>Ascoidea</taxon>
    </lineage>
</organism>
<dbReference type="PANTHER" id="PTHR10682:SF10">
    <property type="entry name" value="POLYNUCLEOTIDE ADENYLYLTRANSFERASE"/>
    <property type="match status" value="1"/>
</dbReference>
<dbReference type="InterPro" id="IPR014492">
    <property type="entry name" value="PolyA_polymerase"/>
</dbReference>
<dbReference type="GO" id="GO:0005847">
    <property type="term" value="C:mRNA cleavage and polyadenylation specificity factor complex"/>
    <property type="evidence" value="ECO:0007669"/>
    <property type="project" value="EnsemblFungi"/>
</dbReference>
<evidence type="ECO:0000313" key="18">
    <source>
        <dbReference type="EMBL" id="ODV63130.1"/>
    </source>
</evidence>
<keyword evidence="5 11" id="KW-0808">Transferase</keyword>
<dbReference type="GO" id="GO:0003723">
    <property type="term" value="F:RNA binding"/>
    <property type="evidence" value="ECO:0007669"/>
    <property type="project" value="UniProtKB-UniRule"/>
</dbReference>
<comment type="cofactor">
    <cofactor evidence="1">
        <name>Mn(2+)</name>
        <dbReference type="ChEBI" id="CHEBI:29035"/>
    </cofactor>
</comment>
<keyword evidence="6 13" id="KW-0479">Metal-binding</keyword>
<evidence type="ECO:0000313" key="19">
    <source>
        <dbReference type="Proteomes" id="UP000095038"/>
    </source>
</evidence>
<dbReference type="InterPro" id="IPR007010">
    <property type="entry name" value="PolA_pol_RNA-bd_dom"/>
</dbReference>
<feature type="binding site" evidence="12">
    <location>
        <begin position="234"/>
        <end position="235"/>
    </location>
    <ligand>
        <name>ATP</name>
        <dbReference type="ChEBI" id="CHEBI:30616"/>
    </ligand>
</feature>
<evidence type="ECO:0000256" key="8">
    <source>
        <dbReference type="ARBA" id="ARBA00022840"/>
    </source>
</evidence>
<feature type="binding site" evidence="12">
    <location>
        <begin position="101"/>
        <end position="103"/>
    </location>
    <ligand>
        <name>ATP</name>
        <dbReference type="ChEBI" id="CHEBI:30616"/>
    </ligand>
</feature>
<evidence type="ECO:0000259" key="15">
    <source>
        <dbReference type="Pfam" id="PF04926"/>
    </source>
</evidence>
<evidence type="ECO:0000256" key="14">
    <source>
        <dbReference type="SAM" id="MobiDB-lite"/>
    </source>
</evidence>
<dbReference type="EMBL" id="KV454476">
    <property type="protein sequence ID" value="ODV63130.1"/>
    <property type="molecule type" value="Genomic_DNA"/>
</dbReference>
<feature type="domain" description="Poly(A) polymerase central" evidence="16">
    <location>
        <begin position="207"/>
        <end position="351"/>
    </location>
</feature>
<evidence type="ECO:0000256" key="10">
    <source>
        <dbReference type="ARBA" id="ARBA00023242"/>
    </source>
</evidence>
<feature type="binding site" evidence="13">
    <location>
        <position position="101"/>
    </location>
    <ligand>
        <name>Mg(2+)</name>
        <dbReference type="ChEBI" id="CHEBI:18420"/>
        <label>1</label>
        <note>catalytic</note>
    </ligand>
</feature>
<dbReference type="GeneID" id="30965230"/>
<feature type="region of interest" description="Disordered" evidence="14">
    <location>
        <begin position="478"/>
        <end position="499"/>
    </location>
</feature>
<evidence type="ECO:0000256" key="2">
    <source>
        <dbReference type="ARBA" id="ARBA00004123"/>
    </source>
</evidence>
<evidence type="ECO:0000259" key="16">
    <source>
        <dbReference type="Pfam" id="PF04928"/>
    </source>
</evidence>
<feature type="domain" description="Poly(A) polymerase RNA-binding" evidence="15">
    <location>
        <begin position="354"/>
        <end position="632"/>
    </location>
</feature>
<dbReference type="GO" id="GO:0071920">
    <property type="term" value="C:cleavage body"/>
    <property type="evidence" value="ECO:0007669"/>
    <property type="project" value="EnsemblFungi"/>
</dbReference>
<evidence type="ECO:0000256" key="4">
    <source>
        <dbReference type="ARBA" id="ARBA00022664"/>
    </source>
</evidence>
<protein>
    <recommendedName>
        <fullName evidence="11">Poly(A) polymerase</fullName>
        <ecNumber evidence="11">2.7.7.19</ecNumber>
    </recommendedName>
</protein>
<evidence type="ECO:0000259" key="17">
    <source>
        <dbReference type="Pfam" id="PF20750"/>
    </source>
</evidence>
<keyword evidence="19" id="KW-1185">Reference proteome</keyword>
<feature type="binding site" evidence="13">
    <location>
        <position position="103"/>
    </location>
    <ligand>
        <name>Mg(2+)</name>
        <dbReference type="ChEBI" id="CHEBI:18420"/>
        <label>1</label>
        <note>catalytic</note>
    </ligand>
</feature>
<comment type="cofactor">
    <cofactor evidence="13">
        <name>Mg(2+)</name>
        <dbReference type="ChEBI" id="CHEBI:18420"/>
    </cofactor>
    <text evidence="13">Binds 2 magnesium ions. Also active with manganese.</text>
</comment>
<dbReference type="InterPro" id="IPR043519">
    <property type="entry name" value="NT_sf"/>
</dbReference>
<feature type="compositionally biased region" description="Low complexity" evidence="14">
    <location>
        <begin position="480"/>
        <end position="499"/>
    </location>
</feature>
<dbReference type="EC" id="2.7.7.19" evidence="11"/>
<dbReference type="InterPro" id="IPR011068">
    <property type="entry name" value="NuclTrfase_I-like_C"/>
</dbReference>
<evidence type="ECO:0000256" key="5">
    <source>
        <dbReference type="ARBA" id="ARBA00022679"/>
    </source>
</evidence>
<dbReference type="PANTHER" id="PTHR10682">
    <property type="entry name" value="POLY A POLYMERASE"/>
    <property type="match status" value="1"/>
</dbReference>
<name>A0A1D2VNE9_9ASCO</name>
<feature type="domain" description="Poly(A) polymerase nucleotidyltransferase" evidence="17">
    <location>
        <begin position="9"/>
        <end position="202"/>
    </location>
</feature>
<dbReference type="FunFam" id="1.10.1410.10:FF:000001">
    <property type="entry name" value="Putative poly(A) polymerase gamma"/>
    <property type="match status" value="1"/>
</dbReference>
<dbReference type="GO" id="GO:0180010">
    <property type="term" value="P:co-transcriptional mRNA 3'-end processing, cleavage and polyadenylation pathway"/>
    <property type="evidence" value="ECO:0007669"/>
    <property type="project" value="EnsemblFungi"/>
</dbReference>
<comment type="similarity">
    <text evidence="3 11">Belongs to the poly(A) polymerase family.</text>
</comment>
<evidence type="ECO:0000256" key="11">
    <source>
        <dbReference type="PIRNR" id="PIRNR018425"/>
    </source>
</evidence>
<accession>A0A1D2VNE9</accession>
<dbReference type="Pfam" id="PF04928">
    <property type="entry name" value="PAP_central"/>
    <property type="match status" value="1"/>
</dbReference>
<feature type="binding site" evidence="12">
    <location>
        <begin position="88"/>
        <end position="90"/>
    </location>
    <ligand>
        <name>ATP</name>
        <dbReference type="ChEBI" id="CHEBI:30616"/>
    </ligand>
</feature>
<dbReference type="GO" id="GO:0005524">
    <property type="term" value="F:ATP binding"/>
    <property type="evidence" value="ECO:0007669"/>
    <property type="project" value="UniProtKB-UniRule"/>
</dbReference>
<keyword evidence="4 11" id="KW-0507">mRNA processing</keyword>
<dbReference type="GO" id="GO:0031126">
    <property type="term" value="P:sno(s)RNA 3'-end processing"/>
    <property type="evidence" value="ECO:0007669"/>
    <property type="project" value="EnsemblFungi"/>
</dbReference>
<dbReference type="InterPro" id="IPR048840">
    <property type="entry name" value="PolA_pol_NTPase"/>
</dbReference>
<dbReference type="STRING" id="1344418.A0A1D2VNE9"/>
<evidence type="ECO:0000256" key="1">
    <source>
        <dbReference type="ARBA" id="ARBA00001936"/>
    </source>
</evidence>
<dbReference type="InterPro" id="IPR007012">
    <property type="entry name" value="PolA_pol_cen_dom"/>
</dbReference>
<dbReference type="AlphaFoldDB" id="A0A1D2VNE9"/>
<keyword evidence="7 11" id="KW-0547">Nucleotide-binding</keyword>
<comment type="subcellular location">
    <subcellularLocation>
        <location evidence="2 11">Nucleus</location>
    </subcellularLocation>
</comment>
<dbReference type="FunCoup" id="A0A1D2VNE9">
    <property type="interactions" value="1008"/>
</dbReference>
<dbReference type="GO" id="GO:1990817">
    <property type="term" value="F:poly(A) RNA polymerase activity"/>
    <property type="evidence" value="ECO:0007669"/>
    <property type="project" value="UniProtKB-UniRule"/>
</dbReference>
<dbReference type="CDD" id="cd05402">
    <property type="entry name" value="NT_PAP_TUTase"/>
    <property type="match status" value="1"/>
</dbReference>
<evidence type="ECO:0000256" key="13">
    <source>
        <dbReference type="PIRSR" id="PIRSR018425-2"/>
    </source>
</evidence>
<dbReference type="Gene3D" id="3.30.70.590">
    <property type="entry name" value="Poly(A) polymerase predicted RNA binding domain"/>
    <property type="match status" value="1"/>
</dbReference>
<evidence type="ECO:0000256" key="6">
    <source>
        <dbReference type="ARBA" id="ARBA00022723"/>
    </source>
</evidence>
<feature type="binding site" evidence="13">
    <location>
        <position position="101"/>
    </location>
    <ligand>
        <name>Mg(2+)</name>
        <dbReference type="ChEBI" id="CHEBI:18420"/>
        <label>2</label>
        <note>catalytic</note>
    </ligand>
</feature>
<feature type="region of interest" description="Disordered" evidence="14">
    <location>
        <begin position="629"/>
        <end position="661"/>
    </location>
</feature>
<feature type="binding site" evidence="13">
    <location>
        <position position="103"/>
    </location>
    <ligand>
        <name>Mg(2+)</name>
        <dbReference type="ChEBI" id="CHEBI:18420"/>
        <label>2</label>
        <note>catalytic</note>
    </ligand>
</feature>
<feature type="binding site" evidence="12">
    <location>
        <position position="225"/>
    </location>
    <ligand>
        <name>ATP</name>
        <dbReference type="ChEBI" id="CHEBI:30616"/>
    </ligand>
</feature>
<dbReference type="GO" id="GO:0033621">
    <property type="term" value="P:nuclear mRNA surveillance of meiosis-specific transcripts"/>
    <property type="evidence" value="ECO:0007669"/>
    <property type="project" value="EnsemblFungi"/>
</dbReference>
<dbReference type="SUPFAM" id="SSF81631">
    <property type="entry name" value="PAP/OAS1 substrate-binding domain"/>
    <property type="match status" value="1"/>
</dbReference>
<dbReference type="FunFam" id="3.30.460.10:FF:000002">
    <property type="entry name" value="Poly(A) polymerase alpha, putative"/>
    <property type="match status" value="1"/>
</dbReference>
<reference evidence="19" key="1">
    <citation type="submission" date="2016-05" db="EMBL/GenBank/DDBJ databases">
        <title>Comparative genomics of biotechnologically important yeasts.</title>
        <authorList>
            <consortium name="DOE Joint Genome Institute"/>
            <person name="Riley R."/>
            <person name="Haridas S."/>
            <person name="Wolfe K.H."/>
            <person name="Lopes M.R."/>
            <person name="Hittinger C.T."/>
            <person name="Goker M."/>
            <person name="Salamov A."/>
            <person name="Wisecaver J."/>
            <person name="Long T.M."/>
            <person name="Aerts A.L."/>
            <person name="Barry K."/>
            <person name="Choi C."/>
            <person name="Clum A."/>
            <person name="Coughlan A.Y."/>
            <person name="Deshpande S."/>
            <person name="Douglass A.P."/>
            <person name="Hanson S.J."/>
            <person name="Klenk H.-P."/>
            <person name="Labutti K."/>
            <person name="Lapidus A."/>
            <person name="Lindquist E."/>
            <person name="Lipzen A."/>
            <person name="Meier-Kolthoff J.P."/>
            <person name="Ohm R.A."/>
            <person name="Otillar R.P."/>
            <person name="Pangilinan J."/>
            <person name="Peng Y."/>
            <person name="Rokas A."/>
            <person name="Rosa C.A."/>
            <person name="Scheuner C."/>
            <person name="Sibirny A.A."/>
            <person name="Slot J.C."/>
            <person name="Stielow J.B."/>
            <person name="Sun H."/>
            <person name="Kurtzman C.P."/>
            <person name="Blackwell M."/>
            <person name="Grigoriev I.V."/>
            <person name="Jeffries T.W."/>
        </authorList>
    </citation>
    <scope>NUCLEOTIDE SEQUENCE [LARGE SCALE GENOMIC DNA]</scope>
    <source>
        <strain evidence="19">DSM 1968</strain>
    </source>
</reference>
<dbReference type="Pfam" id="PF20750">
    <property type="entry name" value="PAP_NTPase"/>
    <property type="match status" value="1"/>
</dbReference>
<dbReference type="GO" id="GO:1990251">
    <property type="term" value="C:nuclear exosome focus"/>
    <property type="evidence" value="ECO:0007669"/>
    <property type="project" value="EnsemblFungi"/>
</dbReference>
<dbReference type="GO" id="GO:0005829">
    <property type="term" value="C:cytosol"/>
    <property type="evidence" value="ECO:0007669"/>
    <property type="project" value="EnsemblFungi"/>
</dbReference>
<evidence type="ECO:0000256" key="9">
    <source>
        <dbReference type="ARBA" id="ARBA00022842"/>
    </source>
</evidence>
<dbReference type="SUPFAM" id="SSF55003">
    <property type="entry name" value="PAP/Archaeal CCA-adding enzyme, C-terminal domain"/>
    <property type="match status" value="1"/>
</dbReference>
<feature type="binding site" evidence="13">
    <location>
        <position position="155"/>
    </location>
    <ligand>
        <name>Mg(2+)</name>
        <dbReference type="ChEBI" id="CHEBI:18420"/>
        <label>2</label>
        <note>catalytic</note>
    </ligand>
</feature>
<dbReference type="OrthoDB" id="412748at2759"/>
<keyword evidence="10 11" id="KW-0539">Nucleus</keyword>
<dbReference type="Proteomes" id="UP000095038">
    <property type="component" value="Unassembled WGS sequence"/>
</dbReference>
<sequence>MNGHTKTYGVTDPISLAASSDAENKLNNQLIVELKLQNSFESESETRKRVEVLQILQQLAENFVYKVSISKNMSEGMAKDAGGKIFTFGSYRLGVYGPGSDIDTLIVVPKHVSREDFFTVFDQLLRERKELDEIAPVPDAYVPIIKIKFSGISIDCICARLDISRVPSNLTLSDKNLLRNLDDKDLRAVNGTRVTDEILQLVPKPMVFRYALRAIKLWAKKRAVYGNVYGFPGGVAWAMLVARICQLYPNVCAAVIVDKFFYILTQWNWPQPVYLKPIEDGPLQVRVWNPRLYAQDRQHKMPVITPAYPSMCATHNITASTKKIITNELIRGSKIMNDISNGVKTWKDLFVKHDFFHKYKIYLAVVAVTRGNDEQHLKWSGWIESRVRLFVGKLENHKGIAMAHPFVQDFQQSFLVQDDNTHPEKLLKRNIDPLISMLGSKEVNDLIASNPTIYTEITEDNKNNPNIKSILKKINEDNNDASNNSDNDENGNIATNINGNSLESNENNLIQNDSLNISVVHGNTLENGDKTDNLIDHQLDINKKYAQLHSTTLYVGLEINLNSNNNNAGNSANGNSPGERKLDIRALCQDFYLVCRSLQEYDETTYDISIKSIKLYNLPDFVYDLAKGEKRPLKGNKNKKRKNDKNSKKPKKIKNTLKGKN</sequence>
<comment type="catalytic activity">
    <reaction evidence="11">
        <text>RNA(n) + ATP = RNA(n)-3'-adenine ribonucleotide + diphosphate</text>
        <dbReference type="Rhea" id="RHEA:11332"/>
        <dbReference type="Rhea" id="RHEA-COMP:14527"/>
        <dbReference type="Rhea" id="RHEA-COMP:17347"/>
        <dbReference type="ChEBI" id="CHEBI:30616"/>
        <dbReference type="ChEBI" id="CHEBI:33019"/>
        <dbReference type="ChEBI" id="CHEBI:140395"/>
        <dbReference type="ChEBI" id="CHEBI:173115"/>
        <dbReference type="EC" id="2.7.7.19"/>
    </reaction>
</comment>